<organism evidence="1">
    <name type="scientific">uncultured Pleomorphomonas sp</name>
    <dbReference type="NCBI Taxonomy" id="442121"/>
    <lineage>
        <taxon>Bacteria</taxon>
        <taxon>Pseudomonadati</taxon>
        <taxon>Pseudomonadota</taxon>
        <taxon>Alphaproteobacteria</taxon>
        <taxon>Hyphomicrobiales</taxon>
        <taxon>Pleomorphomonadaceae</taxon>
        <taxon>Pleomorphomonas</taxon>
        <taxon>environmental samples</taxon>
    </lineage>
</organism>
<evidence type="ECO:0000313" key="1">
    <source>
        <dbReference type="EMBL" id="SCM71836.1"/>
    </source>
</evidence>
<reference evidence="1" key="1">
    <citation type="submission" date="2016-08" db="EMBL/GenBank/DDBJ databases">
        <authorList>
            <person name="Seilhamer J.J."/>
        </authorList>
    </citation>
    <scope>NUCLEOTIDE SEQUENCE</scope>
    <source>
        <strain evidence="1">86</strain>
    </source>
</reference>
<dbReference type="EMBL" id="FMJD01000002">
    <property type="protein sequence ID" value="SCM71836.1"/>
    <property type="molecule type" value="Genomic_DNA"/>
</dbReference>
<name>A0A212L2U4_9HYPH</name>
<protein>
    <submittedName>
        <fullName evidence="1">Uncharacterized protein</fullName>
    </submittedName>
</protein>
<proteinExistence type="predicted"/>
<dbReference type="AlphaFoldDB" id="A0A212L2U4"/>
<accession>A0A212L2U4</accession>
<sequence length="27" mass="3419">MEYYTPFRQIFDEVSILIPYQYIYKPT</sequence>
<gene>
    <name evidence="1" type="ORF">KL86PLE_100358</name>
</gene>